<dbReference type="EMBL" id="JACAGC010000002">
    <property type="protein sequence ID" value="KAF6385012.1"/>
    <property type="molecule type" value="Genomic_DNA"/>
</dbReference>
<evidence type="ECO:0000313" key="3">
    <source>
        <dbReference type="Proteomes" id="UP000585614"/>
    </source>
</evidence>
<feature type="region of interest" description="Disordered" evidence="1">
    <location>
        <begin position="1"/>
        <end position="42"/>
    </location>
</feature>
<feature type="compositionally biased region" description="Low complexity" evidence="1">
    <location>
        <begin position="31"/>
        <end position="42"/>
    </location>
</feature>
<accession>A0A7J8AET7</accession>
<evidence type="ECO:0000256" key="1">
    <source>
        <dbReference type="SAM" id="MobiDB-lite"/>
    </source>
</evidence>
<reference evidence="2 3" key="1">
    <citation type="journal article" date="2020" name="Nature">
        <title>Six reference-quality genomes reveal evolution of bat adaptations.</title>
        <authorList>
            <person name="Jebb D."/>
            <person name="Huang Z."/>
            <person name="Pippel M."/>
            <person name="Hughes G.M."/>
            <person name="Lavrichenko K."/>
            <person name="Devanna P."/>
            <person name="Winkler S."/>
            <person name="Jermiin L.S."/>
            <person name="Skirmuntt E.C."/>
            <person name="Katzourakis A."/>
            <person name="Burkitt-Gray L."/>
            <person name="Ray D.A."/>
            <person name="Sullivan K.A.M."/>
            <person name="Roscito J.G."/>
            <person name="Kirilenko B.M."/>
            <person name="Davalos L.M."/>
            <person name="Corthals A.P."/>
            <person name="Power M.L."/>
            <person name="Jones G."/>
            <person name="Ransome R.D."/>
            <person name="Dechmann D.K.N."/>
            <person name="Locatelli A.G."/>
            <person name="Puechmaille S.J."/>
            <person name="Fedrigo O."/>
            <person name="Jarvis E.D."/>
            <person name="Hiller M."/>
            <person name="Vernes S.C."/>
            <person name="Myers E.W."/>
            <person name="Teeling E.C."/>
        </authorList>
    </citation>
    <scope>NUCLEOTIDE SEQUENCE [LARGE SCALE GENOMIC DNA]</scope>
    <source>
        <strain evidence="2">MRhiFer1</strain>
        <tissue evidence="2">Lung</tissue>
    </source>
</reference>
<feature type="region of interest" description="Disordered" evidence="1">
    <location>
        <begin position="54"/>
        <end position="84"/>
    </location>
</feature>
<dbReference type="AlphaFoldDB" id="A0A7J8AET7"/>
<name>A0A7J8AET7_RHIFE</name>
<proteinExistence type="predicted"/>
<evidence type="ECO:0000313" key="2">
    <source>
        <dbReference type="EMBL" id="KAF6385012.1"/>
    </source>
</evidence>
<feature type="compositionally biased region" description="Gly residues" evidence="1">
    <location>
        <begin position="10"/>
        <end position="28"/>
    </location>
</feature>
<protein>
    <submittedName>
        <fullName evidence="2">Uncharacterized protein</fullName>
    </submittedName>
</protein>
<organism evidence="2 3">
    <name type="scientific">Rhinolophus ferrumequinum</name>
    <name type="common">Greater horseshoe bat</name>
    <dbReference type="NCBI Taxonomy" id="59479"/>
    <lineage>
        <taxon>Eukaryota</taxon>
        <taxon>Metazoa</taxon>
        <taxon>Chordata</taxon>
        <taxon>Craniata</taxon>
        <taxon>Vertebrata</taxon>
        <taxon>Euteleostomi</taxon>
        <taxon>Mammalia</taxon>
        <taxon>Eutheria</taxon>
        <taxon>Laurasiatheria</taxon>
        <taxon>Chiroptera</taxon>
        <taxon>Yinpterochiroptera</taxon>
        <taxon>Rhinolophoidea</taxon>
        <taxon>Rhinolophidae</taxon>
        <taxon>Rhinolophinae</taxon>
        <taxon>Rhinolophus</taxon>
    </lineage>
</organism>
<dbReference type="Proteomes" id="UP000585614">
    <property type="component" value="Unassembled WGS sequence"/>
</dbReference>
<comment type="caution">
    <text evidence="2">The sequence shown here is derived from an EMBL/GenBank/DDBJ whole genome shotgun (WGS) entry which is preliminary data.</text>
</comment>
<sequence length="150" mass="15825">MGSQARRGRGGGGSALRLRGGGGGGGGVLQPSPGAAPGSHSSAVYVWSNTPQTEITEAAPRPRKAVTTWQSRAPKLGAENKKCGRGSLLPSPSLHWSLPPRLQSICRAQDRFPWCISLCRRPPWKLHLSSGDILWDVIDFVYGAGSAGVE</sequence>
<gene>
    <name evidence="2" type="ORF">mRhiFer1_008851</name>
</gene>